<dbReference type="EMBL" id="JALNTZ010000007">
    <property type="protein sequence ID" value="KAJ3646822.1"/>
    <property type="molecule type" value="Genomic_DNA"/>
</dbReference>
<feature type="region of interest" description="Disordered" evidence="1">
    <location>
        <begin position="64"/>
        <end position="175"/>
    </location>
</feature>
<keyword evidence="3" id="KW-1185">Reference proteome</keyword>
<dbReference type="AlphaFoldDB" id="A0AA38M8Q5"/>
<accession>A0AA38M8Q5</accession>
<proteinExistence type="predicted"/>
<protein>
    <submittedName>
        <fullName evidence="2">Uncharacterized protein</fullName>
    </submittedName>
</protein>
<evidence type="ECO:0000313" key="3">
    <source>
        <dbReference type="Proteomes" id="UP001168821"/>
    </source>
</evidence>
<sequence length="175" mass="19653">MNSISSTYKDENSDVRERRMTCVGLKTIADNTHTFTYNQPGDISNINKAATNSRRFSDFSDFHRRIDDNSESESENDDPTLSTEPKKTPPLLHKDIQPSSLPTNLNSAPLIPSHTTNSELITEDNSSRLKATSTDSYPQDNTLNKAKKIEKLSVKSTAEGQSKESRRVNKKKYLS</sequence>
<feature type="compositionally biased region" description="Acidic residues" evidence="1">
    <location>
        <begin position="69"/>
        <end position="78"/>
    </location>
</feature>
<comment type="caution">
    <text evidence="2">The sequence shown here is derived from an EMBL/GenBank/DDBJ whole genome shotgun (WGS) entry which is preliminary data.</text>
</comment>
<evidence type="ECO:0000313" key="2">
    <source>
        <dbReference type="EMBL" id="KAJ3646822.1"/>
    </source>
</evidence>
<feature type="compositionally biased region" description="Basic and acidic residues" evidence="1">
    <location>
        <begin position="84"/>
        <end position="96"/>
    </location>
</feature>
<name>A0AA38M8Q5_9CUCU</name>
<reference evidence="2" key="1">
    <citation type="journal article" date="2023" name="G3 (Bethesda)">
        <title>Whole genome assemblies of Zophobas morio and Tenebrio molitor.</title>
        <authorList>
            <person name="Kaur S."/>
            <person name="Stinson S.A."/>
            <person name="diCenzo G.C."/>
        </authorList>
    </citation>
    <scope>NUCLEOTIDE SEQUENCE</scope>
    <source>
        <strain evidence="2">QUZm001</strain>
    </source>
</reference>
<evidence type="ECO:0000256" key="1">
    <source>
        <dbReference type="SAM" id="MobiDB-lite"/>
    </source>
</evidence>
<feature type="compositionally biased region" description="Polar residues" evidence="1">
    <location>
        <begin position="97"/>
        <end position="144"/>
    </location>
</feature>
<dbReference type="Proteomes" id="UP001168821">
    <property type="component" value="Unassembled WGS sequence"/>
</dbReference>
<organism evidence="2 3">
    <name type="scientific">Zophobas morio</name>
    <dbReference type="NCBI Taxonomy" id="2755281"/>
    <lineage>
        <taxon>Eukaryota</taxon>
        <taxon>Metazoa</taxon>
        <taxon>Ecdysozoa</taxon>
        <taxon>Arthropoda</taxon>
        <taxon>Hexapoda</taxon>
        <taxon>Insecta</taxon>
        <taxon>Pterygota</taxon>
        <taxon>Neoptera</taxon>
        <taxon>Endopterygota</taxon>
        <taxon>Coleoptera</taxon>
        <taxon>Polyphaga</taxon>
        <taxon>Cucujiformia</taxon>
        <taxon>Tenebrionidae</taxon>
        <taxon>Zophobas</taxon>
    </lineage>
</organism>
<gene>
    <name evidence="2" type="ORF">Zmor_024392</name>
</gene>